<gene>
    <name evidence="2" type="ORF">IFR04_004959</name>
</gene>
<reference evidence="2" key="1">
    <citation type="submission" date="2021-02" db="EMBL/GenBank/DDBJ databases">
        <title>Genome sequence Cadophora malorum strain M34.</title>
        <authorList>
            <person name="Stefanovic E."/>
            <person name="Vu D."/>
            <person name="Scully C."/>
            <person name="Dijksterhuis J."/>
            <person name="Roader J."/>
            <person name="Houbraken J."/>
        </authorList>
    </citation>
    <scope>NUCLEOTIDE SEQUENCE</scope>
    <source>
        <strain evidence="2">M34</strain>
    </source>
</reference>
<sequence>MKKALVVSILMAIASAYVTCDPSNAPLDLYSKLRANMILKETPAAGSVVIVGNRSYVYKQRVQMEREMTSIAGATLFSL</sequence>
<evidence type="ECO:0000256" key="1">
    <source>
        <dbReference type="SAM" id="SignalP"/>
    </source>
</evidence>
<dbReference type="EMBL" id="JAFJYH010000058">
    <property type="protein sequence ID" value="KAG4421847.1"/>
    <property type="molecule type" value="Genomic_DNA"/>
</dbReference>
<evidence type="ECO:0000313" key="2">
    <source>
        <dbReference type="EMBL" id="KAG4421847.1"/>
    </source>
</evidence>
<comment type="caution">
    <text evidence="2">The sequence shown here is derived from an EMBL/GenBank/DDBJ whole genome shotgun (WGS) entry which is preliminary data.</text>
</comment>
<feature type="chain" id="PRO_5034724025" evidence="1">
    <location>
        <begin position="21"/>
        <end position="79"/>
    </location>
</feature>
<organism evidence="2 3">
    <name type="scientific">Cadophora malorum</name>
    <dbReference type="NCBI Taxonomy" id="108018"/>
    <lineage>
        <taxon>Eukaryota</taxon>
        <taxon>Fungi</taxon>
        <taxon>Dikarya</taxon>
        <taxon>Ascomycota</taxon>
        <taxon>Pezizomycotina</taxon>
        <taxon>Leotiomycetes</taxon>
        <taxon>Helotiales</taxon>
        <taxon>Ploettnerulaceae</taxon>
        <taxon>Cadophora</taxon>
    </lineage>
</organism>
<feature type="signal peptide" evidence="1">
    <location>
        <begin position="1"/>
        <end position="20"/>
    </location>
</feature>
<keyword evidence="3" id="KW-1185">Reference proteome</keyword>
<dbReference type="AlphaFoldDB" id="A0A8H7WBM5"/>
<name>A0A8H7WBM5_9HELO</name>
<keyword evidence="1" id="KW-0732">Signal</keyword>
<evidence type="ECO:0000313" key="3">
    <source>
        <dbReference type="Proteomes" id="UP000664132"/>
    </source>
</evidence>
<accession>A0A8H7WBM5</accession>
<proteinExistence type="predicted"/>
<dbReference type="Proteomes" id="UP000664132">
    <property type="component" value="Unassembled WGS sequence"/>
</dbReference>
<protein>
    <submittedName>
        <fullName evidence="2">Uncharacterized protein</fullName>
    </submittedName>
</protein>